<evidence type="ECO:0000313" key="8">
    <source>
        <dbReference type="Proteomes" id="UP000886885"/>
    </source>
</evidence>
<dbReference type="PANTHER" id="PTHR32227">
    <property type="entry name" value="GLUCAN ENDO-1,3-BETA-GLUCOSIDASE BG1-RELATED-RELATED"/>
    <property type="match status" value="1"/>
</dbReference>
<dbReference type="InterPro" id="IPR000490">
    <property type="entry name" value="Glyco_hydro_17"/>
</dbReference>
<dbReference type="AlphaFoldDB" id="A0A8X7Y068"/>
<evidence type="ECO:0000256" key="1">
    <source>
        <dbReference type="ARBA" id="ARBA00000382"/>
    </source>
</evidence>
<comment type="catalytic activity">
    <reaction evidence="1">
        <text>Hydrolysis of (1-&gt;3)-beta-D-glucosidic linkages in (1-&gt;3)-beta-D-glucans.</text>
        <dbReference type="EC" id="3.2.1.39"/>
    </reaction>
</comment>
<gene>
    <name evidence="7" type="ORF">POTOM_052459</name>
</gene>
<sequence>MYNIQRIRIYDPDPAPLQAGGGSSIELVLGVPDIDIPNLASNQDNVDAWVQNNVIRYTNVRFRYIPVGNEEKPADPFASAFFSAIQNLHYSIFAAGLRNRTKVTTATIAGALRVVSSITWPFRPCYQLFGHKPFVITRKHLSVLQLFRKHADSS</sequence>
<dbReference type="EMBL" id="JAAWWB010000032">
    <property type="protein sequence ID" value="KAG6743758.1"/>
    <property type="molecule type" value="Genomic_DNA"/>
</dbReference>
<protein>
    <recommendedName>
        <fullName evidence="3">glucan endo-1,3-beta-D-glucosidase</fullName>
        <ecNumber evidence="3">3.2.1.39</ecNumber>
    </recommendedName>
</protein>
<evidence type="ECO:0000256" key="4">
    <source>
        <dbReference type="ARBA" id="ARBA00022801"/>
    </source>
</evidence>
<evidence type="ECO:0000256" key="5">
    <source>
        <dbReference type="ARBA" id="ARBA00023295"/>
    </source>
</evidence>
<comment type="caution">
    <text evidence="7">The sequence shown here is derived from an EMBL/GenBank/DDBJ whole genome shotgun (WGS) entry which is preliminary data.</text>
</comment>
<dbReference type="GO" id="GO:0042973">
    <property type="term" value="F:glucan endo-1,3-beta-D-glucosidase activity"/>
    <property type="evidence" value="ECO:0007669"/>
    <property type="project" value="UniProtKB-EC"/>
</dbReference>
<dbReference type="EC" id="3.2.1.39" evidence="3"/>
<reference evidence="7" key="1">
    <citation type="journal article" date="2020" name="bioRxiv">
        <title>Hybrid origin of Populus tomentosa Carr. identified through genome sequencing and phylogenomic analysis.</title>
        <authorList>
            <person name="An X."/>
            <person name="Gao K."/>
            <person name="Chen Z."/>
            <person name="Li J."/>
            <person name="Yang X."/>
            <person name="Yang X."/>
            <person name="Zhou J."/>
            <person name="Guo T."/>
            <person name="Zhao T."/>
            <person name="Huang S."/>
            <person name="Miao D."/>
            <person name="Khan W.U."/>
            <person name="Rao P."/>
            <person name="Ye M."/>
            <person name="Lei B."/>
            <person name="Liao W."/>
            <person name="Wang J."/>
            <person name="Ji L."/>
            <person name="Li Y."/>
            <person name="Guo B."/>
            <person name="Mustafa N.S."/>
            <person name="Li S."/>
            <person name="Yun Q."/>
            <person name="Keller S.R."/>
            <person name="Mao J."/>
            <person name="Zhang R."/>
            <person name="Strauss S.H."/>
        </authorList>
    </citation>
    <scope>NUCLEOTIDE SEQUENCE</scope>
    <source>
        <strain evidence="7">GM15</strain>
        <tissue evidence="7">Leaf</tissue>
    </source>
</reference>
<evidence type="ECO:0000256" key="2">
    <source>
        <dbReference type="ARBA" id="ARBA00008773"/>
    </source>
</evidence>
<evidence type="ECO:0000256" key="3">
    <source>
        <dbReference type="ARBA" id="ARBA00012780"/>
    </source>
</evidence>
<dbReference type="GO" id="GO:0005975">
    <property type="term" value="P:carbohydrate metabolic process"/>
    <property type="evidence" value="ECO:0007669"/>
    <property type="project" value="InterPro"/>
</dbReference>
<proteinExistence type="inferred from homology"/>
<keyword evidence="4" id="KW-0378">Hydrolase</keyword>
<dbReference type="OrthoDB" id="941679at2759"/>
<keyword evidence="8" id="KW-1185">Reference proteome</keyword>
<accession>A0A8X7Y068</accession>
<evidence type="ECO:0000256" key="6">
    <source>
        <dbReference type="RuleBase" id="RU004335"/>
    </source>
</evidence>
<keyword evidence="5" id="KW-0326">Glycosidase</keyword>
<evidence type="ECO:0000313" key="7">
    <source>
        <dbReference type="EMBL" id="KAG6743758.1"/>
    </source>
</evidence>
<dbReference type="Pfam" id="PF00332">
    <property type="entry name" value="Glyco_hydro_17"/>
    <property type="match status" value="1"/>
</dbReference>
<dbReference type="Proteomes" id="UP000886885">
    <property type="component" value="Chromosome 16D"/>
</dbReference>
<name>A0A8X7Y068_POPTO</name>
<comment type="similarity">
    <text evidence="2 6">Belongs to the glycosyl hydrolase 17 family.</text>
</comment>
<organism evidence="7 8">
    <name type="scientific">Populus tomentosa</name>
    <name type="common">Chinese white poplar</name>
    <dbReference type="NCBI Taxonomy" id="118781"/>
    <lineage>
        <taxon>Eukaryota</taxon>
        <taxon>Viridiplantae</taxon>
        <taxon>Streptophyta</taxon>
        <taxon>Embryophyta</taxon>
        <taxon>Tracheophyta</taxon>
        <taxon>Spermatophyta</taxon>
        <taxon>Magnoliopsida</taxon>
        <taxon>eudicotyledons</taxon>
        <taxon>Gunneridae</taxon>
        <taxon>Pentapetalae</taxon>
        <taxon>rosids</taxon>
        <taxon>fabids</taxon>
        <taxon>Malpighiales</taxon>
        <taxon>Salicaceae</taxon>
        <taxon>Saliceae</taxon>
        <taxon>Populus</taxon>
    </lineage>
</organism>
<dbReference type="InterPro" id="IPR044965">
    <property type="entry name" value="Glyco_hydro_17_plant"/>
</dbReference>